<organism evidence="2 3">
    <name type="scientific">Gloeothece citriformis (strain PCC 7424)</name>
    <name type="common">Cyanothece sp. (strain PCC 7424)</name>
    <dbReference type="NCBI Taxonomy" id="65393"/>
    <lineage>
        <taxon>Bacteria</taxon>
        <taxon>Bacillati</taxon>
        <taxon>Cyanobacteriota</taxon>
        <taxon>Cyanophyceae</taxon>
        <taxon>Oscillatoriophycideae</taxon>
        <taxon>Chroococcales</taxon>
        <taxon>Aphanothecaceae</taxon>
        <taxon>Gloeothece</taxon>
        <taxon>Gloeothece citriformis</taxon>
    </lineage>
</organism>
<accession>B7KLE8</accession>
<keyword evidence="3" id="KW-1185">Reference proteome</keyword>
<dbReference type="RefSeq" id="WP_015956105.1">
    <property type="nucleotide sequence ID" value="NC_011729.1"/>
</dbReference>
<reference evidence="3" key="1">
    <citation type="journal article" date="2011" name="MBio">
        <title>Novel metabolic attributes of the genus Cyanothece, comprising a group of unicellular nitrogen-fixing Cyanobacteria.</title>
        <authorList>
            <person name="Bandyopadhyay A."/>
            <person name="Elvitigala T."/>
            <person name="Welsh E."/>
            <person name="Stockel J."/>
            <person name="Liberton M."/>
            <person name="Min H."/>
            <person name="Sherman L.A."/>
            <person name="Pakrasi H.B."/>
        </authorList>
    </citation>
    <scope>NUCLEOTIDE SEQUENCE [LARGE SCALE GENOMIC DNA]</scope>
    <source>
        <strain evidence="3">PCC 7424</strain>
    </source>
</reference>
<name>B7KLE8_GLOC7</name>
<dbReference type="STRING" id="65393.PCC7424_4149"/>
<dbReference type="AlphaFoldDB" id="B7KLE8"/>
<sequence length="144" mass="16725">MMFPWLMWSPSYYFPLSGAVTQDIETDWFDREITSESGDANIEKEIFRDVASYGTQIGILNEAVLALAEELKPESLENNEALKKLNTLQENVKRIKSTIKDQNRKRAKQMLDKLAQEDPDYLVSLLESYKREIQKEFNPISEDT</sequence>
<dbReference type="eggNOG" id="ENOG50330RY">
    <property type="taxonomic scope" value="Bacteria"/>
</dbReference>
<keyword evidence="1" id="KW-0175">Coiled coil</keyword>
<evidence type="ECO:0000313" key="2">
    <source>
        <dbReference type="EMBL" id="ACK72520.1"/>
    </source>
</evidence>
<evidence type="ECO:0000313" key="3">
    <source>
        <dbReference type="Proteomes" id="UP000002384"/>
    </source>
</evidence>
<protein>
    <submittedName>
        <fullName evidence="2">Uncharacterized protein</fullName>
    </submittedName>
</protein>
<gene>
    <name evidence="2" type="ordered locus">PCC7424_4149</name>
</gene>
<dbReference type="Proteomes" id="UP000002384">
    <property type="component" value="Chromosome"/>
</dbReference>
<evidence type="ECO:0000256" key="1">
    <source>
        <dbReference type="SAM" id="Coils"/>
    </source>
</evidence>
<dbReference type="KEGG" id="cyc:PCC7424_4149"/>
<dbReference type="HOGENOM" id="CLU_1874437_0_0_3"/>
<proteinExistence type="predicted"/>
<dbReference type="EMBL" id="CP001291">
    <property type="protein sequence ID" value="ACK72520.1"/>
    <property type="molecule type" value="Genomic_DNA"/>
</dbReference>
<feature type="coiled-coil region" evidence="1">
    <location>
        <begin position="78"/>
        <end position="105"/>
    </location>
</feature>